<evidence type="ECO:0000259" key="8">
    <source>
        <dbReference type="PROSITE" id="PS50110"/>
    </source>
</evidence>
<dbReference type="Proteomes" id="UP001620339">
    <property type="component" value="Unassembled WGS sequence"/>
</dbReference>
<evidence type="ECO:0000313" key="12">
    <source>
        <dbReference type="EMBL" id="MFK2879734.1"/>
    </source>
</evidence>
<keyword evidence="2" id="KW-0902">Two-component regulatory system</keyword>
<evidence type="ECO:0000256" key="6">
    <source>
        <dbReference type="PROSITE-ProRule" id="PRU00169"/>
    </source>
</evidence>
<evidence type="ECO:0000256" key="3">
    <source>
        <dbReference type="ARBA" id="ARBA00023015"/>
    </source>
</evidence>
<dbReference type="Pfam" id="PF00486">
    <property type="entry name" value="Trans_reg_C"/>
    <property type="match status" value="1"/>
</dbReference>
<dbReference type="EMBL" id="JADIKK010000007">
    <property type="protein sequence ID" value="MFK2875715.1"/>
    <property type="molecule type" value="Genomic_DNA"/>
</dbReference>
<feature type="DNA-binding region" description="OmpR/PhoB-type" evidence="7">
    <location>
        <begin position="133"/>
        <end position="230"/>
    </location>
</feature>
<dbReference type="SUPFAM" id="SSF52172">
    <property type="entry name" value="CheY-like"/>
    <property type="match status" value="1"/>
</dbReference>
<dbReference type="InterPro" id="IPR016032">
    <property type="entry name" value="Sig_transdc_resp-reg_C-effctor"/>
</dbReference>
<feature type="domain" description="Response regulatory" evidence="8">
    <location>
        <begin position="9"/>
        <end position="124"/>
    </location>
</feature>
<evidence type="ECO:0000313" key="10">
    <source>
        <dbReference type="EMBL" id="MFK2875715.1"/>
    </source>
</evidence>
<keyword evidence="1 6" id="KW-0597">Phosphoprotein</keyword>
<evidence type="ECO:0000256" key="1">
    <source>
        <dbReference type="ARBA" id="ARBA00022553"/>
    </source>
</evidence>
<dbReference type="InterPro" id="IPR001789">
    <property type="entry name" value="Sig_transdc_resp-reg_receiver"/>
</dbReference>
<evidence type="ECO:0000256" key="5">
    <source>
        <dbReference type="ARBA" id="ARBA00023163"/>
    </source>
</evidence>
<keyword evidence="3" id="KW-0805">Transcription regulation</keyword>
<comment type="caution">
    <text evidence="12">The sequence shown here is derived from an EMBL/GenBank/DDBJ whole genome shotgun (WGS) entry which is preliminary data.</text>
</comment>
<evidence type="ECO:0000259" key="9">
    <source>
        <dbReference type="PROSITE" id="PS51755"/>
    </source>
</evidence>
<keyword evidence="4 7" id="KW-0238">DNA-binding</keyword>
<dbReference type="InterPro" id="IPR039420">
    <property type="entry name" value="WalR-like"/>
</dbReference>
<proteinExistence type="predicted"/>
<dbReference type="SMART" id="SM00862">
    <property type="entry name" value="Trans_reg_C"/>
    <property type="match status" value="1"/>
</dbReference>
<dbReference type="PROSITE" id="PS50110">
    <property type="entry name" value="RESPONSE_REGULATORY"/>
    <property type="match status" value="1"/>
</dbReference>
<protein>
    <submittedName>
        <fullName evidence="12">Response regulator transcription factor</fullName>
    </submittedName>
</protein>
<name>A0ABW8JFD1_9GAMM</name>
<dbReference type="Gene3D" id="6.10.250.690">
    <property type="match status" value="1"/>
</dbReference>
<dbReference type="Gene3D" id="1.10.10.10">
    <property type="entry name" value="Winged helix-like DNA-binding domain superfamily/Winged helix DNA-binding domain"/>
    <property type="match status" value="1"/>
</dbReference>
<reference evidence="12 13" key="1">
    <citation type="submission" date="2020-10" db="EMBL/GenBank/DDBJ databases">
        <title>Phylogeny of dyella-like bacteria.</title>
        <authorList>
            <person name="Fu J."/>
        </authorList>
    </citation>
    <scope>NUCLEOTIDE SEQUENCE [LARGE SCALE GENOMIC DNA]</scope>
    <source>
        <strain evidence="12 13">KACC 19113</strain>
    </source>
</reference>
<evidence type="ECO:0000313" key="11">
    <source>
        <dbReference type="EMBL" id="MFK2876169.1"/>
    </source>
</evidence>
<dbReference type="InterPro" id="IPR011006">
    <property type="entry name" value="CheY-like_superfamily"/>
</dbReference>
<dbReference type="CDD" id="cd00383">
    <property type="entry name" value="trans_reg_C"/>
    <property type="match status" value="1"/>
</dbReference>
<dbReference type="EMBL" id="JADIKK010000008">
    <property type="protein sequence ID" value="MFK2879734.1"/>
    <property type="molecule type" value="Genomic_DNA"/>
</dbReference>
<sequence length="235" mass="26701">MDTSDYLGRILLVEDDEQVALTTQILLERAGYRVDRAAEGVLGLHMAIVDDYDAIVLDVMLPRLDGLSLCSKLRKEARKATPILMLSVRNSTDDKISGLGTGADDYLAKPFESRELEARLLALIRRERRQVFENILIVSDLKLETQTLRLTRGGRELSLSPICLKLLTILMRESPHVVKRRDLERQVWGGVMPDSDTLRSHLYNLRQVIDKPFDLPLLHTIHSAGYRLANLESMR</sequence>
<dbReference type="PANTHER" id="PTHR48111:SF22">
    <property type="entry name" value="REGULATOR OF RPOS"/>
    <property type="match status" value="1"/>
</dbReference>
<dbReference type="Gene3D" id="3.40.50.2300">
    <property type="match status" value="1"/>
</dbReference>
<evidence type="ECO:0000313" key="13">
    <source>
        <dbReference type="Proteomes" id="UP001620339"/>
    </source>
</evidence>
<evidence type="ECO:0000256" key="4">
    <source>
        <dbReference type="ARBA" id="ARBA00023125"/>
    </source>
</evidence>
<keyword evidence="5" id="KW-0804">Transcription</keyword>
<organism evidence="12 13">
    <name type="scientific">Rhodanobacter hydrolyticus</name>
    <dbReference type="NCBI Taxonomy" id="2250595"/>
    <lineage>
        <taxon>Bacteria</taxon>
        <taxon>Pseudomonadati</taxon>
        <taxon>Pseudomonadota</taxon>
        <taxon>Gammaproteobacteria</taxon>
        <taxon>Lysobacterales</taxon>
        <taxon>Rhodanobacteraceae</taxon>
        <taxon>Rhodanobacter</taxon>
    </lineage>
</organism>
<dbReference type="InterPro" id="IPR036388">
    <property type="entry name" value="WH-like_DNA-bd_sf"/>
</dbReference>
<accession>A0ABW8JFD1</accession>
<evidence type="ECO:0000256" key="7">
    <source>
        <dbReference type="PROSITE-ProRule" id="PRU01091"/>
    </source>
</evidence>
<dbReference type="PANTHER" id="PTHR48111">
    <property type="entry name" value="REGULATOR OF RPOS"/>
    <property type="match status" value="1"/>
</dbReference>
<dbReference type="RefSeq" id="WP_192160442.1">
    <property type="nucleotide sequence ID" value="NZ_JADIKK010000007.1"/>
</dbReference>
<keyword evidence="13" id="KW-1185">Reference proteome</keyword>
<dbReference type="Pfam" id="PF00072">
    <property type="entry name" value="Response_reg"/>
    <property type="match status" value="1"/>
</dbReference>
<dbReference type="SUPFAM" id="SSF46894">
    <property type="entry name" value="C-terminal effector domain of the bipartite response regulators"/>
    <property type="match status" value="1"/>
</dbReference>
<dbReference type="PROSITE" id="PS51755">
    <property type="entry name" value="OMPR_PHOB"/>
    <property type="match status" value="1"/>
</dbReference>
<feature type="domain" description="OmpR/PhoB-type" evidence="9">
    <location>
        <begin position="133"/>
        <end position="230"/>
    </location>
</feature>
<dbReference type="EMBL" id="JADIKK010000008">
    <property type="protein sequence ID" value="MFK2876169.1"/>
    <property type="molecule type" value="Genomic_DNA"/>
</dbReference>
<dbReference type="SMART" id="SM00448">
    <property type="entry name" value="REC"/>
    <property type="match status" value="1"/>
</dbReference>
<gene>
    <name evidence="10" type="ORF">ISP25_01340</name>
    <name evidence="11" type="ORF">ISP25_03700</name>
    <name evidence="12" type="ORF">ISP25_21960</name>
</gene>
<feature type="modified residue" description="4-aspartylphosphate" evidence="6">
    <location>
        <position position="58"/>
    </location>
</feature>
<dbReference type="InterPro" id="IPR001867">
    <property type="entry name" value="OmpR/PhoB-type_DNA-bd"/>
</dbReference>
<evidence type="ECO:0000256" key="2">
    <source>
        <dbReference type="ARBA" id="ARBA00023012"/>
    </source>
</evidence>